<keyword evidence="7" id="KW-1133">Transmembrane helix</keyword>
<evidence type="ECO:0000256" key="2">
    <source>
        <dbReference type="ARBA" id="ARBA00008358"/>
    </source>
</evidence>
<comment type="subunit">
    <text evidence="9">Type II secretion is composed of four main components: the outer membrane complex, the inner membrane complex, the cytoplasmic secretion ATPase and the periplasm-spanning pseudopilus.</text>
</comment>
<feature type="domain" description="Type II secretion system protein GspI C-terminal" evidence="10">
    <location>
        <begin position="60"/>
        <end position="138"/>
    </location>
</feature>
<dbReference type="PANTHER" id="PTHR38779">
    <property type="entry name" value="TYPE II SECRETION SYSTEM PROTEIN I-RELATED"/>
    <property type="match status" value="1"/>
</dbReference>
<dbReference type="InterPro" id="IPR010052">
    <property type="entry name" value="T2SS_protein-GspI"/>
</dbReference>
<dbReference type="NCBIfam" id="TIGR02532">
    <property type="entry name" value="IV_pilin_GFxxxE"/>
    <property type="match status" value="1"/>
</dbReference>
<dbReference type="InterPro" id="IPR045584">
    <property type="entry name" value="Pilin-like"/>
</dbReference>
<reference evidence="11 12" key="1">
    <citation type="submission" date="2019-04" db="EMBL/GenBank/DDBJ databases">
        <title>Chitiniphilus eburnea sp. nov., a novel chitinolytic bacterium isolated from aquaculture sludge.</title>
        <authorList>
            <person name="Sheng M."/>
        </authorList>
    </citation>
    <scope>NUCLEOTIDE SEQUENCE [LARGE SCALE GENOMIC DNA]</scope>
    <source>
        <strain evidence="11 12">HX-2-15</strain>
    </source>
</reference>
<dbReference type="Proteomes" id="UP000310016">
    <property type="component" value="Unassembled WGS sequence"/>
</dbReference>
<dbReference type="InterPro" id="IPR012902">
    <property type="entry name" value="N_methyl_site"/>
</dbReference>
<dbReference type="Pfam" id="PF07963">
    <property type="entry name" value="N_methyl"/>
    <property type="match status" value="1"/>
</dbReference>
<dbReference type="InterPro" id="IPR003413">
    <property type="entry name" value="T2SS_GspI_C"/>
</dbReference>
<comment type="caution">
    <text evidence="11">The sequence shown here is derived from an EMBL/GenBank/DDBJ whole genome shotgun (WGS) entry which is preliminary data.</text>
</comment>
<evidence type="ECO:0000256" key="7">
    <source>
        <dbReference type="ARBA" id="ARBA00022989"/>
    </source>
</evidence>
<dbReference type="NCBIfam" id="TIGR01707">
    <property type="entry name" value="gspI"/>
    <property type="match status" value="1"/>
</dbReference>
<evidence type="ECO:0000256" key="4">
    <source>
        <dbReference type="ARBA" id="ARBA00022481"/>
    </source>
</evidence>
<sequence>MATGRRHHGARHRAARGWRSVSRRRGFTLIEVLVALAILAIALAAALRATSASTEAAVTLRTKMLAGWVAQNHLNEIRARQMFPEVGQSEGKVEQGGQSFTWRAEVGASPNRSFRRIEIKVYLDGQQDYAAATLVGYLARVKS</sequence>
<name>A0A4V5MRI1_9NEIS</name>
<keyword evidence="3" id="KW-1003">Cell membrane</keyword>
<dbReference type="PROSITE" id="PS00409">
    <property type="entry name" value="PROKAR_NTER_METHYL"/>
    <property type="match status" value="1"/>
</dbReference>
<comment type="function">
    <text evidence="9">Component of the type II secretion system required for the energy-dependent secretion of extracellular factors such as proteases and toxins from the periplasm.</text>
</comment>
<protein>
    <recommendedName>
        <fullName evidence="9">Type II secretion system protein I</fullName>
        <shortName evidence="9">T2SS minor pseudopilin I</shortName>
    </recommendedName>
</protein>
<dbReference type="SUPFAM" id="SSF54523">
    <property type="entry name" value="Pili subunits"/>
    <property type="match status" value="1"/>
</dbReference>
<keyword evidence="8" id="KW-0472">Membrane</keyword>
<dbReference type="Pfam" id="PF02501">
    <property type="entry name" value="T2SSI"/>
    <property type="match status" value="1"/>
</dbReference>
<evidence type="ECO:0000256" key="9">
    <source>
        <dbReference type="RuleBase" id="RU368030"/>
    </source>
</evidence>
<organism evidence="11 12">
    <name type="scientific">Chitiniphilus eburneus</name>
    <dbReference type="NCBI Taxonomy" id="2571148"/>
    <lineage>
        <taxon>Bacteria</taxon>
        <taxon>Pseudomonadati</taxon>
        <taxon>Pseudomonadota</taxon>
        <taxon>Betaproteobacteria</taxon>
        <taxon>Neisseriales</taxon>
        <taxon>Chitinibacteraceae</taxon>
        <taxon>Chitiniphilus</taxon>
    </lineage>
</organism>
<evidence type="ECO:0000256" key="5">
    <source>
        <dbReference type="ARBA" id="ARBA00022519"/>
    </source>
</evidence>
<evidence type="ECO:0000259" key="10">
    <source>
        <dbReference type="Pfam" id="PF02501"/>
    </source>
</evidence>
<evidence type="ECO:0000256" key="1">
    <source>
        <dbReference type="ARBA" id="ARBA00004377"/>
    </source>
</evidence>
<dbReference type="GO" id="GO:0005886">
    <property type="term" value="C:plasma membrane"/>
    <property type="evidence" value="ECO:0007669"/>
    <property type="project" value="UniProtKB-SubCell"/>
</dbReference>
<accession>A0A4V5MRI1</accession>
<keyword evidence="6" id="KW-0812">Transmembrane</keyword>
<dbReference type="GO" id="GO:0015627">
    <property type="term" value="C:type II protein secretion system complex"/>
    <property type="evidence" value="ECO:0007669"/>
    <property type="project" value="UniProtKB-UniRule"/>
</dbReference>
<comment type="subcellular location">
    <subcellularLocation>
        <location evidence="1 9">Cell inner membrane</location>
        <topology evidence="1 9">Single-pass membrane protein</topology>
    </subcellularLocation>
</comment>
<gene>
    <name evidence="11" type="primary">gspI</name>
    <name evidence="11" type="ORF">FAZ21_09955</name>
</gene>
<dbReference type="OrthoDB" id="5296572at2"/>
<keyword evidence="4 9" id="KW-0488">Methylation</keyword>
<comment type="similarity">
    <text evidence="2 9">Belongs to the GSP I family.</text>
</comment>
<dbReference type="EMBL" id="SUMF01000009">
    <property type="protein sequence ID" value="TJZ73508.1"/>
    <property type="molecule type" value="Genomic_DNA"/>
</dbReference>
<dbReference type="PANTHER" id="PTHR38779:SF2">
    <property type="entry name" value="TYPE II SECRETION SYSTEM PROTEIN I-RELATED"/>
    <property type="match status" value="1"/>
</dbReference>
<evidence type="ECO:0000313" key="12">
    <source>
        <dbReference type="Proteomes" id="UP000310016"/>
    </source>
</evidence>
<proteinExistence type="inferred from homology"/>
<evidence type="ECO:0000313" key="11">
    <source>
        <dbReference type="EMBL" id="TJZ73508.1"/>
    </source>
</evidence>
<dbReference type="GO" id="GO:0015628">
    <property type="term" value="P:protein secretion by the type II secretion system"/>
    <property type="evidence" value="ECO:0007669"/>
    <property type="project" value="UniProtKB-UniRule"/>
</dbReference>
<keyword evidence="5 9" id="KW-0997">Cell inner membrane</keyword>
<keyword evidence="12" id="KW-1185">Reference proteome</keyword>
<dbReference type="AlphaFoldDB" id="A0A4V5MRI1"/>
<evidence type="ECO:0000256" key="8">
    <source>
        <dbReference type="ARBA" id="ARBA00023136"/>
    </source>
</evidence>
<dbReference type="Gene3D" id="3.30.1300.30">
    <property type="entry name" value="GSPII I/J protein-like"/>
    <property type="match status" value="1"/>
</dbReference>
<comment type="PTM">
    <text evidence="9">Cleaved by prepilin peptidase.</text>
</comment>
<evidence type="ECO:0000256" key="6">
    <source>
        <dbReference type="ARBA" id="ARBA00022692"/>
    </source>
</evidence>
<evidence type="ECO:0000256" key="3">
    <source>
        <dbReference type="ARBA" id="ARBA00022475"/>
    </source>
</evidence>